<dbReference type="Proteomes" id="UP000030661">
    <property type="component" value="Unassembled WGS sequence"/>
</dbReference>
<evidence type="ECO:0000256" key="1">
    <source>
        <dbReference type="ARBA" id="ARBA00001942"/>
    </source>
</evidence>
<evidence type="ECO:0000256" key="5">
    <source>
        <dbReference type="ARBA" id="ARBA00023002"/>
    </source>
</evidence>
<dbReference type="HOGENOM" id="CLU_000422_13_3_0"/>
<dbReference type="SUPFAM" id="SSF53706">
    <property type="entry name" value="Formate dehydrogenase/DMSO reductase, domains 1-3"/>
    <property type="match status" value="1"/>
</dbReference>
<dbReference type="GO" id="GO:0030288">
    <property type="term" value="C:outer membrane-bounded periplasmic space"/>
    <property type="evidence" value="ECO:0007669"/>
    <property type="project" value="TreeGrafter"/>
</dbReference>
<comment type="cofactor">
    <cofactor evidence="1">
        <name>Mo-bis(molybdopterin guanine dinucleotide)</name>
        <dbReference type="ChEBI" id="CHEBI:60539"/>
    </cofactor>
</comment>
<dbReference type="GO" id="GO:0009055">
    <property type="term" value="F:electron transfer activity"/>
    <property type="evidence" value="ECO:0007669"/>
    <property type="project" value="TreeGrafter"/>
</dbReference>
<comment type="similarity">
    <text evidence="2">Belongs to the prokaryotic molybdopterin-containing oxidoreductase family.</text>
</comment>
<evidence type="ECO:0000313" key="10">
    <source>
        <dbReference type="Proteomes" id="UP000030661"/>
    </source>
</evidence>
<dbReference type="InterPro" id="IPR006963">
    <property type="entry name" value="Mopterin_OxRdtase_4Fe-4S_dom"/>
</dbReference>
<keyword evidence="10" id="KW-1185">Reference proteome</keyword>
<evidence type="ECO:0000256" key="3">
    <source>
        <dbReference type="ARBA" id="ARBA00022505"/>
    </source>
</evidence>
<evidence type="ECO:0000256" key="4">
    <source>
        <dbReference type="ARBA" id="ARBA00022723"/>
    </source>
</evidence>
<dbReference type="Gene3D" id="2.20.25.90">
    <property type="entry name" value="ADC-like domains"/>
    <property type="match status" value="1"/>
</dbReference>
<dbReference type="STRING" id="1499967.U27_05824"/>
<dbReference type="GO" id="GO:0043546">
    <property type="term" value="F:molybdopterin cofactor binding"/>
    <property type="evidence" value="ECO:0007669"/>
    <property type="project" value="InterPro"/>
</dbReference>
<feature type="domain" description="4Fe-4S Mo/W bis-MGD-type" evidence="8">
    <location>
        <begin position="11"/>
        <end position="64"/>
    </location>
</feature>
<reference evidence="9" key="1">
    <citation type="journal article" date="2015" name="PeerJ">
        <title>First genomic representation of candidate bacterial phylum KSB3 points to enhanced environmental sensing as a trigger of wastewater bulking.</title>
        <authorList>
            <person name="Sekiguchi Y."/>
            <person name="Ohashi A."/>
            <person name="Parks D.H."/>
            <person name="Yamauchi T."/>
            <person name="Tyson G.W."/>
            <person name="Hugenholtz P."/>
        </authorList>
    </citation>
    <scope>NUCLEOTIDE SEQUENCE [LARGE SCALE GENOMIC DNA]</scope>
</reference>
<dbReference type="InterPro" id="IPR009010">
    <property type="entry name" value="Asp_de-COase-like_dom_sf"/>
</dbReference>
<dbReference type="GO" id="GO:0051536">
    <property type="term" value="F:iron-sulfur cluster binding"/>
    <property type="evidence" value="ECO:0007669"/>
    <property type="project" value="UniProtKB-KW"/>
</dbReference>
<dbReference type="PROSITE" id="PS00932">
    <property type="entry name" value="MOLYBDOPTERIN_PROK_3"/>
    <property type="match status" value="1"/>
</dbReference>
<dbReference type="PANTHER" id="PTHR43742">
    <property type="entry name" value="TRIMETHYLAMINE-N-OXIDE REDUCTASE"/>
    <property type="match status" value="1"/>
</dbReference>
<organism evidence="9">
    <name type="scientific">Vecturithrix granuli</name>
    <dbReference type="NCBI Taxonomy" id="1499967"/>
    <lineage>
        <taxon>Bacteria</taxon>
        <taxon>Candidatus Moduliflexota</taxon>
        <taxon>Candidatus Vecturitrichia</taxon>
        <taxon>Candidatus Vecturitrichales</taxon>
        <taxon>Candidatus Vecturitrichaceae</taxon>
        <taxon>Candidatus Vecturithrix</taxon>
    </lineage>
</organism>
<keyword evidence="7" id="KW-0411">Iron-sulfur</keyword>
<dbReference type="Pfam" id="PF04879">
    <property type="entry name" value="Molybdop_Fe4S4"/>
    <property type="match status" value="1"/>
</dbReference>
<evidence type="ECO:0000256" key="7">
    <source>
        <dbReference type="ARBA" id="ARBA00023014"/>
    </source>
</evidence>
<dbReference type="Gene3D" id="3.40.50.740">
    <property type="match status" value="1"/>
</dbReference>
<dbReference type="InterPro" id="IPR050612">
    <property type="entry name" value="Prok_Mopterin_Oxidored"/>
</dbReference>
<protein>
    <submittedName>
        <fullName evidence="9">Molybdopterin oxidoreductase</fullName>
    </submittedName>
</protein>
<dbReference type="InterPro" id="IPR006657">
    <property type="entry name" value="MoPterin_dinucl-bd_dom"/>
</dbReference>
<keyword evidence="6" id="KW-0408">Iron</keyword>
<dbReference type="eggNOG" id="COG0243">
    <property type="taxonomic scope" value="Bacteria"/>
</dbReference>
<dbReference type="Gene3D" id="2.40.40.20">
    <property type="match status" value="1"/>
</dbReference>
<dbReference type="AlphaFoldDB" id="A0A081C2P4"/>
<dbReference type="Pfam" id="PF01568">
    <property type="entry name" value="Molydop_binding"/>
    <property type="match status" value="1"/>
</dbReference>
<dbReference type="PANTHER" id="PTHR43742:SF3">
    <property type="entry name" value="DIMETHYL SULFOXIDE REDUCTASE DMSA"/>
    <property type="match status" value="1"/>
</dbReference>
<dbReference type="Pfam" id="PF00384">
    <property type="entry name" value="Molybdopterin"/>
    <property type="match status" value="1"/>
</dbReference>
<dbReference type="InterPro" id="IPR006655">
    <property type="entry name" value="Mopterin_OxRdtase_prok_CS"/>
</dbReference>
<name>A0A081C2P4_VECG1</name>
<keyword evidence="4" id="KW-0479">Metal-binding</keyword>
<dbReference type="GO" id="GO:0009061">
    <property type="term" value="P:anaerobic respiration"/>
    <property type="evidence" value="ECO:0007669"/>
    <property type="project" value="TreeGrafter"/>
</dbReference>
<dbReference type="EMBL" id="DF820468">
    <property type="protein sequence ID" value="GAK58849.1"/>
    <property type="molecule type" value="Genomic_DNA"/>
</dbReference>
<keyword evidence="5" id="KW-0560">Oxidoreductase</keyword>
<dbReference type="SUPFAM" id="SSF50692">
    <property type="entry name" value="ADC-like"/>
    <property type="match status" value="1"/>
</dbReference>
<proteinExistence type="inferred from homology"/>
<dbReference type="GO" id="GO:0030151">
    <property type="term" value="F:molybdenum ion binding"/>
    <property type="evidence" value="ECO:0007669"/>
    <property type="project" value="TreeGrafter"/>
</dbReference>
<dbReference type="Gene3D" id="3.30.2070.10">
    <property type="entry name" value="Formate dehydrogenase/DMSO reductase"/>
    <property type="match status" value="1"/>
</dbReference>
<dbReference type="InterPro" id="IPR006656">
    <property type="entry name" value="Mopterin_OxRdtase"/>
</dbReference>
<dbReference type="SMART" id="SM00926">
    <property type="entry name" value="Molybdop_Fe4S4"/>
    <property type="match status" value="1"/>
</dbReference>
<dbReference type="Gene3D" id="3.40.228.10">
    <property type="entry name" value="Dimethylsulfoxide Reductase, domain 2"/>
    <property type="match status" value="1"/>
</dbReference>
<evidence type="ECO:0000259" key="8">
    <source>
        <dbReference type="SMART" id="SM00926"/>
    </source>
</evidence>
<sequence length="713" mass="78781">MAVQYDSTKAEQRVITSCSYDCGARCFLNVHLSEGQITHIETDSQNPGLRACIRGLSQKDVVHALDRLTRPLKRIGKRGSGEFEPISWEEALDTVALKLRTTKDQHGAGAIFLMDYSGSLSALHGTRKTARRFFSLFGGCTRTWGGASMEAARLASLATFGTDVSGNTPDNFLYSKLIILWGWNPAISRFGSETFSYLQQAKKVGIKIVCVDPRYSPTAKMLADQWIPVKPGTDTALLLAMAHVLIVENLCDQHFLHTYTVGFEQFREYVLGNMDGIPKNPAWAAEKTGVPVANIYELAREYGVCKPAALYTGWAPGRSAFGEQFHRAACTLAAMTGNIGIKGGFASGSRGLIGLGSLNATLPTLDEGQPLVHITDVYDALLQGKSGGFHSDVKVLYLVGSNLLNQFLNLNKGIQALQKPEFIVIHELFLTPTARYADIILPVTHFFERQDIAEPWNGGDYFIPMHKVQEPLPETKSDLTIFSELAARLGVEGYNPHSEETWLREFVKATPDLPDYDTFNANGVHRLEYDHPWVAFRQEIEDPQQHPFLTPSGKIEIYSQMLAQRQNPLLPALPTYIEPWEGPQDPLEKIYPLQLISPHARTRVNSQFDNIPALKQFADDVIWLNPNDARERGILDGDSVLVYNERGCLRTTANVTDRILRGVVSLDAGAWFVPDADGIDTGGCVNVLTKDVMSPGGAFPSNTCLVQVKKAQP</sequence>
<keyword evidence="3" id="KW-0500">Molybdenum</keyword>
<accession>A0A081C2P4</accession>
<evidence type="ECO:0000256" key="2">
    <source>
        <dbReference type="ARBA" id="ARBA00010312"/>
    </source>
</evidence>
<evidence type="ECO:0000313" key="9">
    <source>
        <dbReference type="EMBL" id="GAK58849.1"/>
    </source>
</evidence>
<dbReference type="GO" id="GO:0016491">
    <property type="term" value="F:oxidoreductase activity"/>
    <property type="evidence" value="ECO:0007669"/>
    <property type="project" value="UniProtKB-KW"/>
</dbReference>
<evidence type="ECO:0000256" key="6">
    <source>
        <dbReference type="ARBA" id="ARBA00023004"/>
    </source>
</evidence>
<gene>
    <name evidence="9" type="ORF">U27_05824</name>
</gene>